<dbReference type="RefSeq" id="XP_030274821.1">
    <property type="nucleotide sequence ID" value="XM_030418961.1"/>
</dbReference>
<dbReference type="GO" id="GO:0070736">
    <property type="term" value="F:protein-glycine ligase activity, initiating"/>
    <property type="evidence" value="ECO:0007669"/>
    <property type="project" value="TreeGrafter"/>
</dbReference>
<dbReference type="RefSeq" id="XP_030274815.1">
    <property type="nucleotide sequence ID" value="XM_030418955.1"/>
</dbReference>
<reference evidence="10" key="1">
    <citation type="submission" date="2021-04" db="EMBL/GenBank/DDBJ databases">
        <authorList>
            <consortium name="Wellcome Sanger Institute Data Sharing"/>
        </authorList>
    </citation>
    <scope>NUCLEOTIDE SEQUENCE [LARGE SCALE GENOMIC DNA]</scope>
</reference>
<evidence type="ECO:0000256" key="5">
    <source>
        <dbReference type="ARBA" id="ARBA00022840"/>
    </source>
</evidence>
<accession>A0A671VC44</accession>
<dbReference type="RefSeq" id="XP_030274820.1">
    <property type="nucleotide sequence ID" value="XM_030418960.1"/>
</dbReference>
<dbReference type="Gene3D" id="3.30.470.20">
    <property type="entry name" value="ATP-grasp fold, B domain"/>
    <property type="match status" value="1"/>
</dbReference>
<keyword evidence="6" id="KW-0282">Flagellum</keyword>
<dbReference type="InterPro" id="IPR051437">
    <property type="entry name" value="TTLL_monoglycylase"/>
</dbReference>
<dbReference type="GO" id="GO:0015630">
    <property type="term" value="C:microtubule cytoskeleton"/>
    <property type="evidence" value="ECO:0007669"/>
    <property type="project" value="TreeGrafter"/>
</dbReference>
<dbReference type="GO" id="GO:0003341">
    <property type="term" value="P:cilium movement"/>
    <property type="evidence" value="ECO:0007669"/>
    <property type="project" value="TreeGrafter"/>
</dbReference>
<reference evidence="10" key="3">
    <citation type="submission" date="2025-09" db="UniProtKB">
        <authorList>
            <consortium name="Ensembl"/>
        </authorList>
    </citation>
    <scope>IDENTIFICATION</scope>
</reference>
<dbReference type="InParanoid" id="A0A671VC44"/>
<dbReference type="RefSeq" id="XP_030274817.1">
    <property type="nucleotide sequence ID" value="XM_030418957.1"/>
</dbReference>
<feature type="compositionally biased region" description="Basic and acidic residues" evidence="9">
    <location>
        <begin position="663"/>
        <end position="673"/>
    </location>
</feature>
<keyword evidence="4" id="KW-0547">Nucleotide-binding</keyword>
<keyword evidence="6" id="KW-0969">Cilium</keyword>
<keyword evidence="11" id="KW-1185">Reference proteome</keyword>
<dbReference type="RefSeq" id="XP_030274813.1">
    <property type="nucleotide sequence ID" value="XM_030418953.1"/>
</dbReference>
<keyword evidence="5" id="KW-0067">ATP-binding</keyword>
<gene>
    <name evidence="10" type="primary">LOC115582766</name>
</gene>
<dbReference type="PROSITE" id="PS51221">
    <property type="entry name" value="TTL"/>
    <property type="match status" value="1"/>
</dbReference>
<dbReference type="SUPFAM" id="SSF56059">
    <property type="entry name" value="Glutathione synthetase ATP-binding domain-like"/>
    <property type="match status" value="1"/>
</dbReference>
<evidence type="ECO:0000256" key="6">
    <source>
        <dbReference type="ARBA" id="ARBA00022846"/>
    </source>
</evidence>
<evidence type="ECO:0000313" key="10">
    <source>
        <dbReference type="Ensembl" id="ENSSAUP00010024438.1"/>
    </source>
</evidence>
<keyword evidence="6" id="KW-0966">Cell projection</keyword>
<dbReference type="OMA" id="SHHMGRL"/>
<dbReference type="GO" id="GO:0060271">
    <property type="term" value="P:cilium assembly"/>
    <property type="evidence" value="ECO:0007669"/>
    <property type="project" value="TreeGrafter"/>
</dbReference>
<keyword evidence="2" id="KW-0963">Cytoplasm</keyword>
<dbReference type="FunFam" id="3.30.470.20:FF:000032">
    <property type="entry name" value="tubulin monoglycylase TTLL3 isoform X2"/>
    <property type="match status" value="1"/>
</dbReference>
<dbReference type="OrthoDB" id="202825at2759"/>
<dbReference type="Proteomes" id="UP000472265">
    <property type="component" value="Chromosome 6"/>
</dbReference>
<comment type="catalytic activity">
    <reaction evidence="8">
        <text>L-glutamyl-[protein] + glycine + ATP = glycyl-L-glutamyl-[protein] + ADP + phosphate + H(+)</text>
        <dbReference type="Rhea" id="RHEA:67180"/>
        <dbReference type="Rhea" id="RHEA-COMP:10208"/>
        <dbReference type="Rhea" id="RHEA-COMP:17207"/>
        <dbReference type="ChEBI" id="CHEBI:15378"/>
        <dbReference type="ChEBI" id="CHEBI:29973"/>
        <dbReference type="ChEBI" id="CHEBI:30616"/>
        <dbReference type="ChEBI" id="CHEBI:43474"/>
        <dbReference type="ChEBI" id="CHEBI:57305"/>
        <dbReference type="ChEBI" id="CHEBI:167890"/>
        <dbReference type="ChEBI" id="CHEBI:456216"/>
    </reaction>
    <physiologicalReaction direction="left-to-right" evidence="8">
        <dbReference type="Rhea" id="RHEA:67181"/>
    </physiologicalReaction>
</comment>
<dbReference type="RefSeq" id="XP_030274819.1">
    <property type="nucleotide sequence ID" value="XM_030418959.1"/>
</dbReference>
<dbReference type="GeneID" id="115582766"/>
<feature type="region of interest" description="Disordered" evidence="9">
    <location>
        <begin position="125"/>
        <end position="160"/>
    </location>
</feature>
<name>A0A671VC44_SPAAU</name>
<dbReference type="PANTHER" id="PTHR45870:SF2">
    <property type="entry name" value="TUBULIN MONOGLYCYLASE TTLL3"/>
    <property type="match status" value="1"/>
</dbReference>
<evidence type="ECO:0000256" key="3">
    <source>
        <dbReference type="ARBA" id="ARBA00022598"/>
    </source>
</evidence>
<dbReference type="GeneTree" id="ENSGT00940000154857"/>
<proteinExistence type="predicted"/>
<evidence type="ECO:0000256" key="4">
    <source>
        <dbReference type="ARBA" id="ARBA00022741"/>
    </source>
</evidence>
<feature type="region of interest" description="Disordered" evidence="9">
    <location>
        <begin position="654"/>
        <end position="673"/>
    </location>
</feature>
<sequence>MRANVNMERTRSCQSVQRDQEGHQASDRCCTPCPESGETEGRSNDQKVTPVVQQCRQDKSKSLQTATPPEGKVHHPERLRAAKEFVDEAVKMRKVFSVQGPYPVIRAALRARGWVEQRMHLPNCRARRRHSEEGRASSNDAGDSDDDDDNSDSVEKEEDPDELYGLMSRLVRNATVNFYWTNRRDAINSNSLQKEQIINHFARAGSFATKVGLCVNLRNLHWFDSADPDTFFPRCYRLCAQDEKHAFIEDYRRTACVSLLKYIAEKERGVQGEETSHSIQDQRKLSKQRSKPVVLSKMIDSALKVCQDFMESLEHRDIDKSLETPPTLTKEEWAEFIDSYHLVVHGRAEIDNSDHFVACCKAMLERLVAVCPQLDIDGLHNIWIIKPGAKSRGRGIKCAKHLDQILRLVDVDPTLIKESKWVIQKYLERPFLVHGTKFDLRQWFLVTDWNPLTVWFYKKCYMRFSTQPYSLDTLNSSVHLCNNSIQKHLRPSQLRHGGIPADNMWSDDQFKTFLSSQGREGQWQDEVVPGMKKAVIHALQTTQDLMDSRKNTFELYGADFMLGRDLRPWLIEINASPTMAPSTPVTARLCTAVQEDTLRVILDRRANRTANTGDFQLIFKQAAVEVPQYVGVSLLVEGFKIKCPCPLPPLRSFTRSAPKRRGSIKEKRPAADETKRLPKIKTQLKTTGSVVPPPSLLHLELPVPIPVETFTLRLPMTVKSTHLPLSAQPYPEFVQKRKSEVSEVCSEKDQCPALTVEIVVPKQSRPAATSTMSA</sequence>
<dbReference type="PANTHER" id="PTHR45870">
    <property type="entry name" value="TUBULIN MONOGLYCYLASE TTLL3"/>
    <property type="match status" value="1"/>
</dbReference>
<evidence type="ECO:0000256" key="9">
    <source>
        <dbReference type="SAM" id="MobiDB-lite"/>
    </source>
</evidence>
<dbReference type="RefSeq" id="XP_030274816.1">
    <property type="nucleotide sequence ID" value="XM_030418956.1"/>
</dbReference>
<organism evidence="10 11">
    <name type="scientific">Sparus aurata</name>
    <name type="common">Gilthead sea bream</name>
    <dbReference type="NCBI Taxonomy" id="8175"/>
    <lineage>
        <taxon>Eukaryota</taxon>
        <taxon>Metazoa</taxon>
        <taxon>Chordata</taxon>
        <taxon>Craniata</taxon>
        <taxon>Vertebrata</taxon>
        <taxon>Euteleostomi</taxon>
        <taxon>Actinopterygii</taxon>
        <taxon>Neopterygii</taxon>
        <taxon>Teleostei</taxon>
        <taxon>Neoteleostei</taxon>
        <taxon>Acanthomorphata</taxon>
        <taxon>Eupercaria</taxon>
        <taxon>Spariformes</taxon>
        <taxon>Sparidae</taxon>
        <taxon>Sparus</taxon>
    </lineage>
</organism>
<reference evidence="10" key="2">
    <citation type="submission" date="2025-08" db="UniProtKB">
        <authorList>
            <consortium name="Ensembl"/>
        </authorList>
    </citation>
    <scope>IDENTIFICATION</scope>
</reference>
<dbReference type="Ensembl" id="ENSSAUT00010025815.1">
    <property type="protein sequence ID" value="ENSSAUP00010024438.1"/>
    <property type="gene ID" value="ENSSAUG00010010705.1"/>
</dbReference>
<evidence type="ECO:0000256" key="8">
    <source>
        <dbReference type="ARBA" id="ARBA00048944"/>
    </source>
</evidence>
<dbReference type="RefSeq" id="XP_030274818.1">
    <property type="nucleotide sequence ID" value="XM_030418958.1"/>
</dbReference>
<evidence type="ECO:0000256" key="7">
    <source>
        <dbReference type="ARBA" id="ARBA00023212"/>
    </source>
</evidence>
<evidence type="ECO:0000256" key="2">
    <source>
        <dbReference type="ARBA" id="ARBA00022490"/>
    </source>
</evidence>
<dbReference type="AlphaFoldDB" id="A0A671VC44"/>
<protein>
    <submittedName>
        <fullName evidence="10">Tubulin monoglycylase TTLL3-like</fullName>
    </submittedName>
</protein>
<dbReference type="GO" id="GO:0005930">
    <property type="term" value="C:axoneme"/>
    <property type="evidence" value="ECO:0007669"/>
    <property type="project" value="TreeGrafter"/>
</dbReference>
<keyword evidence="3" id="KW-0436">Ligase</keyword>
<dbReference type="GO" id="GO:0005524">
    <property type="term" value="F:ATP binding"/>
    <property type="evidence" value="ECO:0007669"/>
    <property type="project" value="UniProtKB-KW"/>
</dbReference>
<comment type="subcellular location">
    <subcellularLocation>
        <location evidence="1">Cytoplasm</location>
        <location evidence="1">Cytoskeleton</location>
        <location evidence="1">Flagellum axoneme</location>
    </subcellularLocation>
</comment>
<keyword evidence="7" id="KW-0206">Cytoskeleton</keyword>
<dbReference type="Pfam" id="PF03133">
    <property type="entry name" value="TTL"/>
    <property type="match status" value="1"/>
</dbReference>
<evidence type="ECO:0000256" key="1">
    <source>
        <dbReference type="ARBA" id="ARBA00004611"/>
    </source>
</evidence>
<evidence type="ECO:0000313" key="11">
    <source>
        <dbReference type="Proteomes" id="UP000472265"/>
    </source>
</evidence>
<dbReference type="InterPro" id="IPR004344">
    <property type="entry name" value="TTL/TTLL_fam"/>
</dbReference>
<feature type="compositionally biased region" description="Acidic residues" evidence="9">
    <location>
        <begin position="142"/>
        <end position="160"/>
    </location>
</feature>
<feature type="region of interest" description="Disordered" evidence="9">
    <location>
        <begin position="1"/>
        <end position="76"/>
    </location>
</feature>